<dbReference type="GO" id="GO:0006400">
    <property type="term" value="P:tRNA modification"/>
    <property type="evidence" value="ECO:0007669"/>
    <property type="project" value="TreeGrafter"/>
</dbReference>
<dbReference type="PANTHER" id="PTHR11088:SF60">
    <property type="entry name" value="TRNA DIMETHYLALLYLTRANSFERASE"/>
    <property type="match status" value="1"/>
</dbReference>
<dbReference type="Gene3D" id="3.40.50.300">
    <property type="entry name" value="P-loop containing nucleotide triphosphate hydrolases"/>
    <property type="match status" value="1"/>
</dbReference>
<evidence type="ECO:0000256" key="5">
    <source>
        <dbReference type="ARBA" id="ARBA00022694"/>
    </source>
</evidence>
<gene>
    <name evidence="10" type="primary">miaA</name>
    <name evidence="14" type="ORF">C6Y45_04515</name>
</gene>
<feature type="binding site" evidence="10">
    <location>
        <begin position="12"/>
        <end position="17"/>
    </location>
    <ligand>
        <name>substrate</name>
    </ligand>
</feature>
<comment type="function">
    <text evidence="2 10 12">Catalyzes the transfer of a dimethylallyl group onto the adenine at position 37 in tRNAs that read codons beginning with uridine, leading to the formation of N6-(dimethylallyl)adenosine (i(6)A).</text>
</comment>
<dbReference type="InterPro" id="IPR018022">
    <property type="entry name" value="IPT"/>
</dbReference>
<feature type="binding site" evidence="10">
    <location>
        <begin position="10"/>
        <end position="17"/>
    </location>
    <ligand>
        <name>ATP</name>
        <dbReference type="ChEBI" id="CHEBI:30616"/>
    </ligand>
</feature>
<evidence type="ECO:0000256" key="10">
    <source>
        <dbReference type="HAMAP-Rule" id="MF_00185"/>
    </source>
</evidence>
<evidence type="ECO:0000256" key="12">
    <source>
        <dbReference type="RuleBase" id="RU003784"/>
    </source>
</evidence>
<protein>
    <recommendedName>
        <fullName evidence="10">tRNA dimethylallyltransferase</fullName>
        <ecNumber evidence="10">2.5.1.75</ecNumber>
    </recommendedName>
    <alternativeName>
        <fullName evidence="10">Dimethylallyl diphosphate:tRNA dimethylallyltransferase</fullName>
        <shortName evidence="10">DMAPP:tRNA dimethylallyltransferase</shortName>
        <shortName evidence="10">DMATase</shortName>
    </alternativeName>
    <alternativeName>
        <fullName evidence="10">Isopentenyl-diphosphate:tRNA isopentenyltransferase</fullName>
        <shortName evidence="10">IPP transferase</shortName>
        <shortName evidence="10">IPPT</shortName>
        <shortName evidence="10">IPTase</shortName>
    </alternativeName>
</protein>
<dbReference type="HAMAP" id="MF_00185">
    <property type="entry name" value="IPP_trans"/>
    <property type="match status" value="1"/>
</dbReference>
<dbReference type="OrthoDB" id="9776390at2"/>
<dbReference type="GO" id="GO:0052381">
    <property type="term" value="F:tRNA dimethylallyltransferase activity"/>
    <property type="evidence" value="ECO:0007669"/>
    <property type="project" value="UniProtKB-UniRule"/>
</dbReference>
<comment type="subunit">
    <text evidence="10">Monomer.</text>
</comment>
<organism evidence="14 15">
    <name type="scientific">Alkalicoccus saliphilus</name>
    <dbReference type="NCBI Taxonomy" id="200989"/>
    <lineage>
        <taxon>Bacteria</taxon>
        <taxon>Bacillati</taxon>
        <taxon>Bacillota</taxon>
        <taxon>Bacilli</taxon>
        <taxon>Bacillales</taxon>
        <taxon>Bacillaceae</taxon>
        <taxon>Alkalicoccus</taxon>
    </lineage>
</organism>
<evidence type="ECO:0000313" key="14">
    <source>
        <dbReference type="EMBL" id="PTL39590.1"/>
    </source>
</evidence>
<dbReference type="NCBIfam" id="TIGR00174">
    <property type="entry name" value="miaA"/>
    <property type="match status" value="1"/>
</dbReference>
<dbReference type="Proteomes" id="UP000240509">
    <property type="component" value="Unassembled WGS sequence"/>
</dbReference>
<dbReference type="Pfam" id="PF01715">
    <property type="entry name" value="IPPT"/>
    <property type="match status" value="1"/>
</dbReference>
<accession>A0A2T4U882</accession>
<dbReference type="InterPro" id="IPR027417">
    <property type="entry name" value="P-loop_NTPase"/>
</dbReference>
<comment type="similarity">
    <text evidence="3 10 13">Belongs to the IPP transferase family.</text>
</comment>
<keyword evidence="15" id="KW-1185">Reference proteome</keyword>
<feature type="site" description="Interaction with substrate tRNA" evidence="10">
    <location>
        <position position="101"/>
    </location>
</feature>
<keyword evidence="8 10" id="KW-0460">Magnesium</keyword>
<evidence type="ECO:0000313" key="15">
    <source>
        <dbReference type="Proteomes" id="UP000240509"/>
    </source>
</evidence>
<dbReference type="AlphaFoldDB" id="A0A2T4U882"/>
<dbReference type="RefSeq" id="WP_107583847.1">
    <property type="nucleotide sequence ID" value="NZ_PZJJ01000005.1"/>
</dbReference>
<dbReference type="GO" id="GO:0005524">
    <property type="term" value="F:ATP binding"/>
    <property type="evidence" value="ECO:0007669"/>
    <property type="project" value="UniProtKB-UniRule"/>
</dbReference>
<comment type="catalytic activity">
    <reaction evidence="9 10 11">
        <text>adenosine(37) in tRNA + dimethylallyl diphosphate = N(6)-dimethylallyladenosine(37) in tRNA + diphosphate</text>
        <dbReference type="Rhea" id="RHEA:26482"/>
        <dbReference type="Rhea" id="RHEA-COMP:10162"/>
        <dbReference type="Rhea" id="RHEA-COMP:10375"/>
        <dbReference type="ChEBI" id="CHEBI:33019"/>
        <dbReference type="ChEBI" id="CHEBI:57623"/>
        <dbReference type="ChEBI" id="CHEBI:74411"/>
        <dbReference type="ChEBI" id="CHEBI:74415"/>
        <dbReference type="EC" id="2.5.1.75"/>
    </reaction>
</comment>
<dbReference type="Gene3D" id="1.10.20.140">
    <property type="match status" value="1"/>
</dbReference>
<keyword evidence="5 10" id="KW-0819">tRNA processing</keyword>
<evidence type="ECO:0000256" key="11">
    <source>
        <dbReference type="RuleBase" id="RU003783"/>
    </source>
</evidence>
<name>A0A2T4U882_9BACI</name>
<dbReference type="InterPro" id="IPR039657">
    <property type="entry name" value="Dimethylallyltransferase"/>
</dbReference>
<dbReference type="SUPFAM" id="SSF52540">
    <property type="entry name" value="P-loop containing nucleoside triphosphate hydrolases"/>
    <property type="match status" value="2"/>
</dbReference>
<keyword evidence="7 10" id="KW-0067">ATP-binding</keyword>
<comment type="cofactor">
    <cofactor evidence="1 10">
        <name>Mg(2+)</name>
        <dbReference type="ChEBI" id="CHEBI:18420"/>
    </cofactor>
</comment>
<sequence length="311" mass="35450">MKQPLIVIVGPTAVGKTTAGITLAQKFEGEIISGDSMQVYKGMNIGTAKVTENEKKEILHHLIDIRSPGEEFSAADFKKEAETAIEAIASKHKIPIIVGGTGMYIQSLLYGYSFGHSDEDPEYRKELEHTAQLRGGDYLHQILTQKDRRTAEAVHPNNVRRVIRALEIIHRTNAPVPTEEERKKQSPYNIIPVGLTMDRKVLYERINKRVDDMINSGLLEEVARLVEMGYENSRAMRAIGYKELIPVVKKEQSLQEAAEMLKMNSRRFAKRQLTWFRNKMPVEWFDMTVDREEKLHEIEDFVAGVLTTAEK</sequence>
<dbReference type="PANTHER" id="PTHR11088">
    <property type="entry name" value="TRNA DIMETHYLALLYLTRANSFERASE"/>
    <property type="match status" value="1"/>
</dbReference>
<dbReference type="EMBL" id="PZJJ01000005">
    <property type="protein sequence ID" value="PTL39590.1"/>
    <property type="molecule type" value="Genomic_DNA"/>
</dbReference>
<dbReference type="EC" id="2.5.1.75" evidence="10"/>
<keyword evidence="4 10" id="KW-0808">Transferase</keyword>
<comment type="caution">
    <text evidence="10">Lacks conserved residue(s) required for the propagation of feature annotation.</text>
</comment>
<reference evidence="14 15" key="1">
    <citation type="submission" date="2018-03" db="EMBL/GenBank/DDBJ databases">
        <title>Alkalicoccus saliphilus sp. nov., isolated from a mineral pool.</title>
        <authorList>
            <person name="Zhao B."/>
        </authorList>
    </citation>
    <scope>NUCLEOTIDE SEQUENCE [LARGE SCALE GENOMIC DNA]</scope>
    <source>
        <strain evidence="14 15">6AG</strain>
    </source>
</reference>
<feature type="region of interest" description="Interaction with substrate tRNA" evidence="10">
    <location>
        <begin position="35"/>
        <end position="38"/>
    </location>
</feature>
<evidence type="ECO:0000256" key="4">
    <source>
        <dbReference type="ARBA" id="ARBA00022679"/>
    </source>
</evidence>
<comment type="caution">
    <text evidence="14">The sequence shown here is derived from an EMBL/GenBank/DDBJ whole genome shotgun (WGS) entry which is preliminary data.</text>
</comment>
<evidence type="ECO:0000256" key="13">
    <source>
        <dbReference type="RuleBase" id="RU003785"/>
    </source>
</evidence>
<evidence type="ECO:0000256" key="1">
    <source>
        <dbReference type="ARBA" id="ARBA00001946"/>
    </source>
</evidence>
<evidence type="ECO:0000256" key="9">
    <source>
        <dbReference type="ARBA" id="ARBA00049563"/>
    </source>
</evidence>
<evidence type="ECO:0000256" key="2">
    <source>
        <dbReference type="ARBA" id="ARBA00003213"/>
    </source>
</evidence>
<evidence type="ECO:0000256" key="3">
    <source>
        <dbReference type="ARBA" id="ARBA00005842"/>
    </source>
</evidence>
<feature type="site" description="Interaction with substrate tRNA" evidence="10">
    <location>
        <position position="124"/>
    </location>
</feature>
<evidence type="ECO:0000256" key="7">
    <source>
        <dbReference type="ARBA" id="ARBA00022840"/>
    </source>
</evidence>
<evidence type="ECO:0000256" key="8">
    <source>
        <dbReference type="ARBA" id="ARBA00022842"/>
    </source>
</evidence>
<keyword evidence="6 10" id="KW-0547">Nucleotide-binding</keyword>
<proteinExistence type="inferred from homology"/>
<evidence type="ECO:0000256" key="6">
    <source>
        <dbReference type="ARBA" id="ARBA00022741"/>
    </source>
</evidence>